<keyword evidence="3 7" id="KW-0812">Transmembrane</keyword>
<dbReference type="PANTHER" id="PTHR43791">
    <property type="entry name" value="PERMEASE-RELATED"/>
    <property type="match status" value="1"/>
</dbReference>
<keyword evidence="9" id="KW-1185">Reference proteome</keyword>
<feature type="transmembrane region" description="Helical" evidence="7">
    <location>
        <begin position="425"/>
        <end position="445"/>
    </location>
</feature>
<dbReference type="SUPFAM" id="SSF103473">
    <property type="entry name" value="MFS general substrate transporter"/>
    <property type="match status" value="1"/>
</dbReference>
<dbReference type="PANTHER" id="PTHR43791:SF4">
    <property type="entry name" value="PANTOTHENATE TRANSPORTER FEN2"/>
    <property type="match status" value="1"/>
</dbReference>
<dbReference type="EMBL" id="CP064815">
    <property type="protein sequence ID" value="QPG76084.1"/>
    <property type="molecule type" value="Genomic_DNA"/>
</dbReference>
<comment type="similarity">
    <text evidence="6">Belongs to the major facilitator superfamily. Allantoate permease family.</text>
</comment>
<feature type="transmembrane region" description="Helical" evidence="7">
    <location>
        <begin position="28"/>
        <end position="46"/>
    </location>
</feature>
<dbReference type="AlphaFoldDB" id="A0A875SAV8"/>
<gene>
    <name evidence="8" type="ORF">FOA43_003470</name>
</gene>
<feature type="transmembrane region" description="Helical" evidence="7">
    <location>
        <begin position="162"/>
        <end position="183"/>
    </location>
</feature>
<dbReference type="OrthoDB" id="3639251at2759"/>
<reference evidence="8" key="1">
    <citation type="submission" date="2020-10" db="EMBL/GenBank/DDBJ databases">
        <authorList>
            <person name="Roach M.J.R."/>
        </authorList>
    </citation>
    <scope>NUCLEOTIDE SEQUENCE</scope>
    <source>
        <strain evidence="8">CBS 1945</strain>
    </source>
</reference>
<accession>A0A875SAV8</accession>
<dbReference type="GeneID" id="62196870"/>
<dbReference type="InterPro" id="IPR011701">
    <property type="entry name" value="MFS"/>
</dbReference>
<dbReference type="RefSeq" id="XP_038779649.1">
    <property type="nucleotide sequence ID" value="XM_038923721.1"/>
</dbReference>
<evidence type="ECO:0000256" key="5">
    <source>
        <dbReference type="ARBA" id="ARBA00023136"/>
    </source>
</evidence>
<keyword evidence="2" id="KW-0813">Transport</keyword>
<evidence type="ECO:0000256" key="4">
    <source>
        <dbReference type="ARBA" id="ARBA00022989"/>
    </source>
</evidence>
<evidence type="ECO:0000256" key="6">
    <source>
        <dbReference type="ARBA" id="ARBA00037968"/>
    </source>
</evidence>
<keyword evidence="4 7" id="KW-1133">Transmembrane helix</keyword>
<feature type="transmembrane region" description="Helical" evidence="7">
    <location>
        <begin position="102"/>
        <end position="119"/>
    </location>
</feature>
<feature type="transmembrane region" description="Helical" evidence="7">
    <location>
        <begin position="357"/>
        <end position="379"/>
    </location>
</feature>
<comment type="subcellular location">
    <subcellularLocation>
        <location evidence="1">Membrane</location>
        <topology evidence="1">Multi-pass membrane protein</topology>
    </subcellularLocation>
</comment>
<feature type="transmembrane region" description="Helical" evidence="7">
    <location>
        <begin position="330"/>
        <end position="350"/>
    </location>
</feature>
<evidence type="ECO:0000313" key="9">
    <source>
        <dbReference type="Proteomes" id="UP000662931"/>
    </source>
</evidence>
<evidence type="ECO:0000256" key="7">
    <source>
        <dbReference type="SAM" id="Phobius"/>
    </source>
</evidence>
<evidence type="ECO:0000256" key="1">
    <source>
        <dbReference type="ARBA" id="ARBA00004141"/>
    </source>
</evidence>
<dbReference type="Gene3D" id="1.20.1250.20">
    <property type="entry name" value="MFS general substrate transporter like domains"/>
    <property type="match status" value="2"/>
</dbReference>
<evidence type="ECO:0000256" key="2">
    <source>
        <dbReference type="ARBA" id="ARBA00022448"/>
    </source>
</evidence>
<evidence type="ECO:0000256" key="3">
    <source>
        <dbReference type="ARBA" id="ARBA00022692"/>
    </source>
</evidence>
<proteinExistence type="inferred from homology"/>
<dbReference type="Pfam" id="PF07690">
    <property type="entry name" value="MFS_1"/>
    <property type="match status" value="1"/>
</dbReference>
<sequence length="456" mass="51929">MATATASLIKLRNAFWGRPPEDPKERKLLLKIDWFVLSFVCLNYWTNYLDRSNYANAYVSGMKEDLGMKGFQYNVINTAFTCGYVVGMIPNNIALLKISPRYWLTFCSAAWGLLTLSMFKVTNYKQLCVIRFFQAVFESSTFSGTQFILGNWYKETELTKRTAIFTSSGLMGSIFSGFMQTSIHRSMNGRCGLEGWRWLFIIDFLITVPVCIYGFVCFPDISGRSSSLFFSDEEKKLAIDRLPPKPQTKFDLSVIKRVLGRWHWWLFSLLWVFGGENESYVTNTLFAIWLQDQGYSISQRNNYPMGIYGIGVLSTLFTAIYVDLTGAKYHWHVAIWITVALLVSTVLLLCKPLTPAYVFAAQYLAGISFSGQAAFFAWANVVCYNDLEERAIVLASMNMWSSVVNSFWSILFYKASSAPKFAEGCYAMLGTIFSGLFVAGAIRFLQIKEERQDKEI</sequence>
<feature type="transmembrane region" description="Helical" evidence="7">
    <location>
        <begin position="195"/>
        <end position="218"/>
    </location>
</feature>
<dbReference type="GO" id="GO:0098717">
    <property type="term" value="P:pantothenate import across plasma membrane"/>
    <property type="evidence" value="ECO:0007669"/>
    <property type="project" value="TreeGrafter"/>
</dbReference>
<keyword evidence="5 7" id="KW-0472">Membrane</keyword>
<feature type="transmembrane region" description="Helical" evidence="7">
    <location>
        <begin position="305"/>
        <end position="324"/>
    </location>
</feature>
<dbReference type="GO" id="GO:0005886">
    <property type="term" value="C:plasma membrane"/>
    <property type="evidence" value="ECO:0007669"/>
    <property type="project" value="TreeGrafter"/>
</dbReference>
<dbReference type="KEGG" id="bnn:FOA43_003470"/>
<dbReference type="GO" id="GO:0015233">
    <property type="term" value="F:pantothenate transmembrane transporter activity"/>
    <property type="evidence" value="ECO:0007669"/>
    <property type="project" value="TreeGrafter"/>
</dbReference>
<dbReference type="Proteomes" id="UP000662931">
    <property type="component" value="Chromosome 4"/>
</dbReference>
<evidence type="ECO:0000313" key="8">
    <source>
        <dbReference type="EMBL" id="QPG76084.1"/>
    </source>
</evidence>
<feature type="transmembrane region" description="Helical" evidence="7">
    <location>
        <begin position="391"/>
        <end position="413"/>
    </location>
</feature>
<dbReference type="FunFam" id="1.20.1250.20:FF:000065">
    <property type="entry name" value="Putative MFS pantothenate transporter"/>
    <property type="match status" value="1"/>
</dbReference>
<feature type="transmembrane region" description="Helical" evidence="7">
    <location>
        <begin position="71"/>
        <end position="90"/>
    </location>
</feature>
<dbReference type="InterPro" id="IPR036259">
    <property type="entry name" value="MFS_trans_sf"/>
</dbReference>
<organism evidence="8 9">
    <name type="scientific">Eeniella nana</name>
    <name type="common">Yeast</name>
    <name type="synonym">Brettanomyces nanus</name>
    <dbReference type="NCBI Taxonomy" id="13502"/>
    <lineage>
        <taxon>Eukaryota</taxon>
        <taxon>Fungi</taxon>
        <taxon>Dikarya</taxon>
        <taxon>Ascomycota</taxon>
        <taxon>Saccharomycotina</taxon>
        <taxon>Pichiomycetes</taxon>
        <taxon>Pichiales</taxon>
        <taxon>Pichiaceae</taxon>
        <taxon>Brettanomyces</taxon>
    </lineage>
</organism>
<protein>
    <submittedName>
        <fullName evidence="8">Uncharacterized protein</fullName>
    </submittedName>
</protein>
<name>A0A875SAV8_EENNA</name>